<dbReference type="PROSITE" id="PS01042">
    <property type="entry name" value="HOMOSER_DHGENASE"/>
    <property type="match status" value="1"/>
</dbReference>
<dbReference type="InterPro" id="IPR036393">
    <property type="entry name" value="AceGlu_kinase-like_sf"/>
</dbReference>
<evidence type="ECO:0000256" key="3">
    <source>
        <dbReference type="ARBA" id="ARBA00004986"/>
    </source>
</evidence>
<evidence type="ECO:0000256" key="24">
    <source>
        <dbReference type="ARBA" id="ARBA00044938"/>
    </source>
</evidence>
<evidence type="ECO:0000256" key="18">
    <source>
        <dbReference type="ARBA" id="ARBA00023002"/>
    </source>
</evidence>
<dbReference type="RefSeq" id="XP_010480797.1">
    <property type="nucleotide sequence ID" value="XM_010482495.2"/>
</dbReference>
<evidence type="ECO:0000313" key="29">
    <source>
        <dbReference type="RefSeq" id="XP_010480797.1"/>
    </source>
</evidence>
<evidence type="ECO:0000256" key="15">
    <source>
        <dbReference type="ARBA" id="ARBA00022777"/>
    </source>
</evidence>
<keyword evidence="16" id="KW-0067">ATP-binding</keyword>
<evidence type="ECO:0000256" key="13">
    <source>
        <dbReference type="ARBA" id="ARBA00022723"/>
    </source>
</evidence>
<dbReference type="InterPro" id="IPR054352">
    <property type="entry name" value="ACT_Aspartokinase"/>
</dbReference>
<evidence type="ECO:0000256" key="23">
    <source>
        <dbReference type="ARBA" id="ARBA00023268"/>
    </source>
</evidence>
<comment type="function">
    <text evidence="24">Bifunctional aspartate kinase and homoserine dehydrogenase that catalyzes the first and the third steps toward the synthesis of lysine, methionine and threonine from aspartate.</text>
</comment>
<evidence type="ECO:0000256" key="12">
    <source>
        <dbReference type="ARBA" id="ARBA00022697"/>
    </source>
</evidence>
<dbReference type="PIRSF" id="PIRSF000727">
    <property type="entry name" value="ThrA"/>
    <property type="match status" value="1"/>
</dbReference>
<dbReference type="CDD" id="cd04922">
    <property type="entry name" value="ACT_AKi-HSDH-ThrA_2"/>
    <property type="match status" value="1"/>
</dbReference>
<comment type="catalytic activity">
    <reaction evidence="26">
        <text>L-homoserine + NADP(+) = L-aspartate 4-semialdehyde + NADPH + H(+)</text>
        <dbReference type="Rhea" id="RHEA:15761"/>
        <dbReference type="ChEBI" id="CHEBI:15378"/>
        <dbReference type="ChEBI" id="CHEBI:57476"/>
        <dbReference type="ChEBI" id="CHEBI:57783"/>
        <dbReference type="ChEBI" id="CHEBI:58349"/>
        <dbReference type="ChEBI" id="CHEBI:537519"/>
        <dbReference type="EC" id="1.1.1.3"/>
    </reaction>
    <physiologicalReaction direction="right-to-left" evidence="26">
        <dbReference type="Rhea" id="RHEA:15763"/>
    </physiologicalReaction>
</comment>
<dbReference type="InterPro" id="IPR041743">
    <property type="entry name" value="AK-HSDH_N"/>
</dbReference>
<feature type="domain" description="ACT" evidence="27">
    <location>
        <begin position="488"/>
        <end position="559"/>
    </location>
</feature>
<dbReference type="SUPFAM" id="SSF55347">
    <property type="entry name" value="Glyceraldehyde-3-phosphate dehydrogenase-like, C-terminal domain"/>
    <property type="match status" value="1"/>
</dbReference>
<comment type="similarity">
    <text evidence="7">In the C-terminal section; belongs to the homoserine dehydrogenase family.</text>
</comment>
<dbReference type="PANTHER" id="PTHR43070:SF6">
    <property type="entry name" value="BIFUNCTIONAL ASPARTOKINASE_HOMOSERINE DEHYDROGENASE 1, CHLOROPLASTIC"/>
    <property type="match status" value="1"/>
</dbReference>
<evidence type="ECO:0000256" key="26">
    <source>
        <dbReference type="ARBA" id="ARBA00048841"/>
    </source>
</evidence>
<dbReference type="InterPro" id="IPR005106">
    <property type="entry name" value="Asp/hSer_DH_NAD-bd"/>
</dbReference>
<dbReference type="Pfam" id="PF03447">
    <property type="entry name" value="NAD_binding_3"/>
    <property type="match status" value="1"/>
</dbReference>
<dbReference type="GeneID" id="104759585"/>
<dbReference type="InterPro" id="IPR011147">
    <property type="entry name" value="Bifunc_Aspkin/hSer_DH"/>
</dbReference>
<dbReference type="InterPro" id="IPR019811">
    <property type="entry name" value="HDH_CS"/>
</dbReference>
<name>A0ABM0X508_CAMSA</name>
<keyword evidence="18" id="KW-0560">Oxidoreductase</keyword>
<comment type="similarity">
    <text evidence="8">In the N-terminal section; belongs to the aspartokinase family.</text>
</comment>
<keyword evidence="11" id="KW-0808">Transferase</keyword>
<accession>A0ABM0X508</accession>
<comment type="catalytic activity">
    <reaction evidence="25">
        <text>L-aspartate + ATP = 4-phospho-L-aspartate + ADP</text>
        <dbReference type="Rhea" id="RHEA:23776"/>
        <dbReference type="ChEBI" id="CHEBI:29991"/>
        <dbReference type="ChEBI" id="CHEBI:30616"/>
        <dbReference type="ChEBI" id="CHEBI:57535"/>
        <dbReference type="ChEBI" id="CHEBI:456216"/>
        <dbReference type="EC" id="2.7.2.4"/>
    </reaction>
    <physiologicalReaction direction="left-to-right" evidence="25">
        <dbReference type="Rhea" id="RHEA:23777"/>
    </physiologicalReaction>
</comment>
<sequence length="874" mass="95442">MPVVSLAKVVSSPAMAGDFSVRVPFIYGRRLVSNRVSFEKLRRRNCIGHCVRSELQSPRVVGSVTDLALDNSVENGHLPKGDSWAVHKFGGTCVGNSERIKDVADVVVKDASERKLVVVSAMAKVTDMMYDLIHRAQSRDDSYLSALAAVLEMHRATAVDLLDGDELASFLARLNDDINNLKAMLRAIYIAGHATESFSDFVVGHGELWSAQMLAAVVRKSGLDCTWMDARDVLVVIPTSSNQVDPDFVESEKRLEKWFSLNSAKIIIATGFIASTPQNIPTTLKRDGSDFSAAIMGALFRSHQLTIWTDVDGVYSADPRKVSEAVVLKTLSYQEAWEMSYFGANVLHPRTIIPVMKYDIPIVIRNIFNLSAPGTMICRQTEDEDGYKLDAPVKGFATIDNLALVNVEGTGMAGVPGTASAIFAAVKEVGANVIMISQASSEHSVCFAVPEKEVKAVSEALNSRFRQALAGGRLSQIEIIPNCSILAAVGQKMASTPGVSATFFNALAKANINIRAIAQGCSEFNITVVVKREDCIRAAVLKEEFKIDLRVIGITGSSKMLMSESGIDLSRWRELMKEEGETANMEKFTQYVKGNHFIPNSVMVDCTADAGVASCYYDWLLRGIHVVTPNKKANSGPLDQYLKIRDLQRKSYTHYFYEATVGAGLPIISTLRGLLETGDKILRIEGIFSGTLSYLFNNFVGTRSFSDVVAEAKQAGFTEPDPRDDLSGTDVARKVTILARESGLRLDLDGLPVQNLVPKPLQACASAEEFMEKLPQFDEELSKQRQEAEAAGEVLRYVGVVDAVEKKGTVELKRYKKDHPFAQLSGADNIIAFTTKRYKEQPLIVRGPGAGAQVTAGGIFSDILRLAFYLGAPS</sequence>
<gene>
    <name evidence="29" type="primary">LOC104759585</name>
</gene>
<dbReference type="InterPro" id="IPR002912">
    <property type="entry name" value="ACT_dom"/>
</dbReference>
<comment type="cofactor">
    <cofactor evidence="1">
        <name>a metal cation</name>
        <dbReference type="ChEBI" id="CHEBI:25213"/>
    </cofactor>
</comment>
<dbReference type="NCBIfam" id="TIGR00657">
    <property type="entry name" value="asp_kinases"/>
    <property type="match status" value="1"/>
</dbReference>
<dbReference type="Gene3D" id="3.40.1160.10">
    <property type="entry name" value="Acetylglutamate kinase-like"/>
    <property type="match status" value="1"/>
</dbReference>
<dbReference type="InterPro" id="IPR018042">
    <property type="entry name" value="Aspartate_kinase_CS"/>
</dbReference>
<dbReference type="InterPro" id="IPR001048">
    <property type="entry name" value="Asp/Glu/Uridylate_kinase"/>
</dbReference>
<evidence type="ECO:0000256" key="11">
    <source>
        <dbReference type="ARBA" id="ARBA00022679"/>
    </source>
</evidence>
<dbReference type="Gene3D" id="3.40.50.720">
    <property type="entry name" value="NAD(P)-binding Rossmann-like Domain"/>
    <property type="match status" value="1"/>
</dbReference>
<keyword evidence="22" id="KW-0486">Methionine biosynthesis</keyword>
<keyword evidence="23" id="KW-0511">Multifunctional enzyme</keyword>
<evidence type="ECO:0000256" key="20">
    <source>
        <dbReference type="ARBA" id="ARBA00023053"/>
    </source>
</evidence>
<keyword evidence="14" id="KW-0547">Nucleotide-binding</keyword>
<evidence type="ECO:0000256" key="5">
    <source>
        <dbReference type="ARBA" id="ARBA00005062"/>
    </source>
</evidence>
<dbReference type="SUPFAM" id="SSF53633">
    <property type="entry name" value="Carbamate kinase-like"/>
    <property type="match status" value="1"/>
</dbReference>
<evidence type="ECO:0000256" key="8">
    <source>
        <dbReference type="ARBA" id="ARBA00010046"/>
    </source>
</evidence>
<dbReference type="CDD" id="cd04921">
    <property type="entry name" value="ACT_AKi-HSDH-ThrA-like_1"/>
    <property type="match status" value="1"/>
</dbReference>
<evidence type="ECO:0000259" key="27">
    <source>
        <dbReference type="PROSITE" id="PS51671"/>
    </source>
</evidence>
<dbReference type="Gene3D" id="3.30.360.10">
    <property type="entry name" value="Dihydrodipicolinate Reductase, domain 2"/>
    <property type="match status" value="1"/>
</dbReference>
<organism evidence="28 29">
    <name type="scientific">Camelina sativa</name>
    <name type="common">False flax</name>
    <name type="synonym">Myagrum sativum</name>
    <dbReference type="NCBI Taxonomy" id="90675"/>
    <lineage>
        <taxon>Eukaryota</taxon>
        <taxon>Viridiplantae</taxon>
        <taxon>Streptophyta</taxon>
        <taxon>Embryophyta</taxon>
        <taxon>Tracheophyta</taxon>
        <taxon>Spermatophyta</taxon>
        <taxon>Magnoliopsida</taxon>
        <taxon>eudicotyledons</taxon>
        <taxon>Gunneridae</taxon>
        <taxon>Pentapetalae</taxon>
        <taxon>rosids</taxon>
        <taxon>malvids</taxon>
        <taxon>Brassicales</taxon>
        <taxon>Brassicaceae</taxon>
        <taxon>Camelineae</taxon>
        <taxon>Camelina</taxon>
    </lineage>
</organism>
<proteinExistence type="inferred from homology"/>
<keyword evidence="10" id="KW-0028">Amino-acid biosynthesis</keyword>
<evidence type="ECO:0000256" key="21">
    <source>
        <dbReference type="ARBA" id="ARBA00023154"/>
    </source>
</evidence>
<keyword evidence="15" id="KW-0418">Kinase</keyword>
<evidence type="ECO:0000313" key="28">
    <source>
        <dbReference type="Proteomes" id="UP000694864"/>
    </source>
</evidence>
<comment type="pathway">
    <text evidence="2">Amino-acid biosynthesis; L-lysine biosynthesis via DAP pathway; (S)-tetrahydrodipicolinate from L-aspartate: step 1/4.</text>
</comment>
<dbReference type="InterPro" id="IPR036291">
    <property type="entry name" value="NAD(P)-bd_dom_sf"/>
</dbReference>
<evidence type="ECO:0000256" key="19">
    <source>
        <dbReference type="ARBA" id="ARBA00023027"/>
    </source>
</evidence>
<dbReference type="Pfam" id="PF00696">
    <property type="entry name" value="AA_kinase"/>
    <property type="match status" value="1"/>
</dbReference>
<dbReference type="Gene3D" id="3.30.70.260">
    <property type="match status" value="1"/>
</dbReference>
<keyword evidence="12" id="KW-0791">Threonine biosynthesis</keyword>
<dbReference type="InterPro" id="IPR045865">
    <property type="entry name" value="ACT-like_dom_sf"/>
</dbReference>
<dbReference type="Pfam" id="PF00742">
    <property type="entry name" value="Homoserine_dh"/>
    <property type="match status" value="1"/>
</dbReference>
<feature type="domain" description="ACT" evidence="27">
    <location>
        <begin position="407"/>
        <end position="482"/>
    </location>
</feature>
<evidence type="ECO:0000256" key="7">
    <source>
        <dbReference type="ARBA" id="ARBA00007952"/>
    </source>
</evidence>
<comment type="pathway">
    <text evidence="6">Amino-acid biosynthesis; L-threonine biosynthesis; L-threonine from L-aspartate: step 1/5.</text>
</comment>
<dbReference type="PROSITE" id="PS51671">
    <property type="entry name" value="ACT"/>
    <property type="match status" value="2"/>
</dbReference>
<keyword evidence="13" id="KW-0479">Metal-binding</keyword>
<reference evidence="28" key="1">
    <citation type="journal article" date="2014" name="Nat. Commun.">
        <title>The emerging biofuel crop Camelina sativa retains a highly undifferentiated hexaploid genome structure.</title>
        <authorList>
            <person name="Kagale S."/>
            <person name="Koh C."/>
            <person name="Nixon J."/>
            <person name="Bollina V."/>
            <person name="Clarke W.E."/>
            <person name="Tuteja R."/>
            <person name="Spillane C."/>
            <person name="Robinson S.J."/>
            <person name="Links M.G."/>
            <person name="Clarke C."/>
            <person name="Higgins E.E."/>
            <person name="Huebert T."/>
            <person name="Sharpe A.G."/>
            <person name="Parkin I.A."/>
        </authorList>
    </citation>
    <scope>NUCLEOTIDE SEQUENCE [LARGE SCALE GENOMIC DNA]</scope>
    <source>
        <strain evidence="28">cv. DH55</strain>
    </source>
</reference>
<comment type="pathway">
    <text evidence="5">Amino-acid biosynthesis; L-methionine biosynthesis via de novo pathway; L-homoserine from L-aspartate: step 3/3.</text>
</comment>
<dbReference type="Pfam" id="PF22468">
    <property type="entry name" value="ACT_9"/>
    <property type="match status" value="2"/>
</dbReference>
<evidence type="ECO:0000256" key="10">
    <source>
        <dbReference type="ARBA" id="ARBA00022605"/>
    </source>
</evidence>
<evidence type="ECO:0000256" key="9">
    <source>
        <dbReference type="ARBA" id="ARBA00011881"/>
    </source>
</evidence>
<keyword evidence="28" id="KW-1185">Reference proteome</keyword>
<dbReference type="CDD" id="cd04257">
    <property type="entry name" value="AAK_AK-HSDH"/>
    <property type="match status" value="1"/>
</dbReference>
<dbReference type="PANTHER" id="PTHR43070">
    <property type="match status" value="1"/>
</dbReference>
<comment type="subunit">
    <text evidence="9">Homotetramer.</text>
</comment>
<comment type="pathway">
    <text evidence="3">Amino-acid biosynthesis; L-methionine biosynthesis via de novo pathway; L-homoserine from L-aspartate: step 1/3.</text>
</comment>
<dbReference type="PROSITE" id="PS00324">
    <property type="entry name" value="ASPARTOKINASE"/>
    <property type="match status" value="1"/>
</dbReference>
<evidence type="ECO:0000256" key="16">
    <source>
        <dbReference type="ARBA" id="ARBA00022840"/>
    </source>
</evidence>
<evidence type="ECO:0000256" key="4">
    <source>
        <dbReference type="ARBA" id="ARBA00005056"/>
    </source>
</evidence>
<dbReference type="InterPro" id="IPR001341">
    <property type="entry name" value="Asp_kinase"/>
</dbReference>
<keyword evidence="19" id="KW-0520">NAD</keyword>
<comment type="pathway">
    <text evidence="4">Amino-acid biosynthesis; L-threonine biosynthesis; L-threonine from L-aspartate: step 3/5.</text>
</comment>
<keyword evidence="21" id="KW-0457">Lysine biosynthesis</keyword>
<keyword evidence="17" id="KW-0521">NADP</keyword>
<keyword evidence="20" id="KW-0915">Sodium</keyword>
<dbReference type="Proteomes" id="UP000694864">
    <property type="component" value="Chromosome 17"/>
</dbReference>
<evidence type="ECO:0000256" key="25">
    <source>
        <dbReference type="ARBA" id="ARBA00048561"/>
    </source>
</evidence>
<evidence type="ECO:0000256" key="1">
    <source>
        <dbReference type="ARBA" id="ARBA00001920"/>
    </source>
</evidence>
<evidence type="ECO:0000256" key="14">
    <source>
        <dbReference type="ARBA" id="ARBA00022741"/>
    </source>
</evidence>
<reference evidence="29" key="2">
    <citation type="submission" date="2025-08" db="UniProtKB">
        <authorList>
            <consortium name="RefSeq"/>
        </authorList>
    </citation>
    <scope>IDENTIFICATION</scope>
    <source>
        <tissue evidence="29">Leaf</tissue>
    </source>
</reference>
<protein>
    <submittedName>
        <fullName evidence="29">Bifunctional aspartokinase/homoserine dehydrogenase 1, chloroplastic</fullName>
    </submittedName>
</protein>
<evidence type="ECO:0000256" key="2">
    <source>
        <dbReference type="ARBA" id="ARBA00004766"/>
    </source>
</evidence>
<dbReference type="SUPFAM" id="SSF51735">
    <property type="entry name" value="NAD(P)-binding Rossmann-fold domains"/>
    <property type="match status" value="1"/>
</dbReference>
<evidence type="ECO:0000256" key="6">
    <source>
        <dbReference type="ARBA" id="ARBA00005139"/>
    </source>
</evidence>
<dbReference type="InterPro" id="IPR001342">
    <property type="entry name" value="HDH_cat"/>
</dbReference>
<evidence type="ECO:0000256" key="22">
    <source>
        <dbReference type="ARBA" id="ARBA00023167"/>
    </source>
</evidence>
<dbReference type="SUPFAM" id="SSF55021">
    <property type="entry name" value="ACT-like"/>
    <property type="match status" value="2"/>
</dbReference>
<evidence type="ECO:0000256" key="17">
    <source>
        <dbReference type="ARBA" id="ARBA00022857"/>
    </source>
</evidence>
<dbReference type="InterPro" id="IPR049638">
    <property type="entry name" value="AK-HD"/>
</dbReference>